<dbReference type="InterPro" id="IPR001296">
    <property type="entry name" value="Glyco_trans_1"/>
</dbReference>
<feature type="domain" description="Glycosyl transferase family 1" evidence="1">
    <location>
        <begin position="175"/>
        <end position="337"/>
    </location>
</feature>
<dbReference type="CDD" id="cd03811">
    <property type="entry name" value="GT4_GT28_WabH-like"/>
    <property type="match status" value="1"/>
</dbReference>
<dbReference type="RefSeq" id="WP_155036034.1">
    <property type="nucleotide sequence ID" value="NZ_JBHTIG010000042.1"/>
</dbReference>
<evidence type="ECO:0000313" key="4">
    <source>
        <dbReference type="Proteomes" id="UP000488936"/>
    </source>
</evidence>
<sequence>MTILHLNLQDGWRGGEQQLAYLLVNHQQRGINSILVCKPDSDLHHFALANNIPCFPVKNNGINKFSAILNVKKLIKRKNIELIHCHESKGLNIAIAIKALFRVKKPLILHRRVVFPIKGWFSRNIKYSDKYIDQTICISTAVQRVFNQTTKNNKTLVIPSMTDTSFDYTNTFILKDEYQINTSKVIIGYIAALTYEKDHETFLKTAKKILTQREDILFLIIGKGPLEASLKQLSKKLNIENNVKFLGFVPNAKKLIPEIDILLFTSRFEGFGSTILDFFIAKKPVVAVKNGGSEDAITNESTGYLCEAGDVEKLTEYTLEVLNNPQKTNILVNNAYNYTVKNCSINAVSQLILDTYKQCLK</sequence>
<proteinExistence type="predicted"/>
<evidence type="ECO:0000259" key="1">
    <source>
        <dbReference type="Pfam" id="PF00534"/>
    </source>
</evidence>
<organism evidence="3 4">
    <name type="scientific">Myroides pelagicus</name>
    <dbReference type="NCBI Taxonomy" id="270914"/>
    <lineage>
        <taxon>Bacteria</taxon>
        <taxon>Pseudomonadati</taxon>
        <taxon>Bacteroidota</taxon>
        <taxon>Flavobacteriia</taxon>
        <taxon>Flavobacteriales</taxon>
        <taxon>Flavobacteriaceae</taxon>
        <taxon>Myroides</taxon>
    </lineage>
</organism>
<dbReference type="PANTHER" id="PTHR12526">
    <property type="entry name" value="GLYCOSYLTRANSFERASE"/>
    <property type="match status" value="1"/>
</dbReference>
<name>A0A7K1GNS4_9FLAO</name>
<accession>A0A7K1GNS4</accession>
<dbReference type="EMBL" id="WMJY01000018">
    <property type="protein sequence ID" value="MTH30043.1"/>
    <property type="molecule type" value="Genomic_DNA"/>
</dbReference>
<dbReference type="Pfam" id="PF13439">
    <property type="entry name" value="Glyco_transf_4"/>
    <property type="match status" value="1"/>
</dbReference>
<dbReference type="Gene3D" id="3.40.50.2000">
    <property type="entry name" value="Glycogen Phosphorylase B"/>
    <property type="match status" value="2"/>
</dbReference>
<keyword evidence="4" id="KW-1185">Reference proteome</keyword>
<dbReference type="Proteomes" id="UP000488936">
    <property type="component" value="Unassembled WGS sequence"/>
</dbReference>
<evidence type="ECO:0000313" key="3">
    <source>
        <dbReference type="EMBL" id="MTH30043.1"/>
    </source>
</evidence>
<dbReference type="PANTHER" id="PTHR12526:SF630">
    <property type="entry name" value="GLYCOSYLTRANSFERASE"/>
    <property type="match status" value="1"/>
</dbReference>
<dbReference type="SUPFAM" id="SSF53756">
    <property type="entry name" value="UDP-Glycosyltransferase/glycogen phosphorylase"/>
    <property type="match status" value="1"/>
</dbReference>
<reference evidence="3 4" key="1">
    <citation type="journal article" date="2006" name="Int. J. Syst. Evol. Microbiol.">
        <title>Myroides pelagicus sp. nov., isolated from seawater in Thailand.</title>
        <authorList>
            <person name="Yoon J."/>
            <person name="Maneerat S."/>
            <person name="Kawai F."/>
            <person name="Yokota A."/>
        </authorList>
    </citation>
    <scope>NUCLEOTIDE SEQUENCE [LARGE SCALE GENOMIC DNA]</scope>
    <source>
        <strain evidence="3 4">SM1T</strain>
    </source>
</reference>
<dbReference type="GO" id="GO:0016757">
    <property type="term" value="F:glycosyltransferase activity"/>
    <property type="evidence" value="ECO:0007669"/>
    <property type="project" value="InterPro"/>
</dbReference>
<dbReference type="OrthoDB" id="1522162at2"/>
<gene>
    <name evidence="3" type="ORF">GJV77_08990</name>
</gene>
<comment type="caution">
    <text evidence="3">The sequence shown here is derived from an EMBL/GenBank/DDBJ whole genome shotgun (WGS) entry which is preliminary data.</text>
</comment>
<protein>
    <submittedName>
        <fullName evidence="3">Glycosyltransferase</fullName>
    </submittedName>
</protein>
<dbReference type="InterPro" id="IPR028098">
    <property type="entry name" value="Glyco_trans_4-like_N"/>
</dbReference>
<dbReference type="Pfam" id="PF00534">
    <property type="entry name" value="Glycos_transf_1"/>
    <property type="match status" value="1"/>
</dbReference>
<evidence type="ECO:0000259" key="2">
    <source>
        <dbReference type="Pfam" id="PF13439"/>
    </source>
</evidence>
<feature type="domain" description="Glycosyltransferase subfamily 4-like N-terminal" evidence="2">
    <location>
        <begin position="13"/>
        <end position="165"/>
    </location>
</feature>
<keyword evidence="3" id="KW-0808">Transferase</keyword>
<dbReference type="AlphaFoldDB" id="A0A7K1GNS4"/>